<evidence type="ECO:0000256" key="1">
    <source>
        <dbReference type="SAM" id="MobiDB-lite"/>
    </source>
</evidence>
<dbReference type="EMBL" id="FNHL01000005">
    <property type="protein sequence ID" value="SDN08726.1"/>
    <property type="molecule type" value="Genomic_DNA"/>
</dbReference>
<dbReference type="AlphaFoldDB" id="A0A1G9YJN3"/>
<organism evidence="3 4">
    <name type="scientific">Halogranum gelatinilyticum</name>
    <dbReference type="NCBI Taxonomy" id="660521"/>
    <lineage>
        <taxon>Archaea</taxon>
        <taxon>Methanobacteriati</taxon>
        <taxon>Methanobacteriota</taxon>
        <taxon>Stenosarchaea group</taxon>
        <taxon>Halobacteria</taxon>
        <taxon>Halobacteriales</taxon>
        <taxon>Haloferacaceae</taxon>
    </lineage>
</organism>
<evidence type="ECO:0000313" key="4">
    <source>
        <dbReference type="Proteomes" id="UP000199451"/>
    </source>
</evidence>
<sequence>MGVRSAVGFVAPERGEGAVVGTHSTIMSSEHEQQQSRLSSEQAEQPSEEPWTDLELTLPHGKSPTGIVSFVECALVELTHEDVGAEFVSTSVAGVKRTQFIAVDDIGQRFKKRYFDERLGWHETTVSREAVREELVNRLTQRSSLGSGVGQHGVVDDQDKFKVMPVREL</sequence>
<dbReference type="Proteomes" id="UP000199451">
    <property type="component" value="Unassembled WGS sequence"/>
</dbReference>
<dbReference type="STRING" id="660521.SAMN04487949_3312"/>
<feature type="domain" description="DUF8030" evidence="2">
    <location>
        <begin position="71"/>
        <end position="169"/>
    </location>
</feature>
<keyword evidence="4" id="KW-1185">Reference proteome</keyword>
<feature type="region of interest" description="Disordered" evidence="1">
    <location>
        <begin position="18"/>
        <end position="51"/>
    </location>
</feature>
<name>A0A1G9YJN3_9EURY</name>
<accession>A0A1G9YJN3</accession>
<reference evidence="4" key="1">
    <citation type="submission" date="2016-10" db="EMBL/GenBank/DDBJ databases">
        <authorList>
            <person name="Varghese N."/>
            <person name="Submissions S."/>
        </authorList>
    </citation>
    <scope>NUCLEOTIDE SEQUENCE [LARGE SCALE GENOMIC DNA]</scope>
    <source>
        <strain evidence="4">CGMCC 1.10119</strain>
    </source>
</reference>
<dbReference type="InterPro" id="IPR058343">
    <property type="entry name" value="DUF8030"/>
</dbReference>
<evidence type="ECO:0000313" key="3">
    <source>
        <dbReference type="EMBL" id="SDN08726.1"/>
    </source>
</evidence>
<gene>
    <name evidence="3" type="ORF">SAMN04487949_3312</name>
</gene>
<evidence type="ECO:0000259" key="2">
    <source>
        <dbReference type="Pfam" id="PF26073"/>
    </source>
</evidence>
<protein>
    <recommendedName>
        <fullName evidence="2">DUF8030 domain-containing protein</fullName>
    </recommendedName>
</protein>
<proteinExistence type="predicted"/>
<dbReference type="Pfam" id="PF26073">
    <property type="entry name" value="DUF8030"/>
    <property type="match status" value="1"/>
</dbReference>